<dbReference type="InterPro" id="IPR036052">
    <property type="entry name" value="TrpB-like_PALP_sf"/>
</dbReference>
<dbReference type="InterPro" id="IPR005965">
    <property type="entry name" value="ACP_carboxylate_deaminase"/>
</dbReference>
<evidence type="ECO:0000259" key="8">
    <source>
        <dbReference type="Pfam" id="PF00291"/>
    </source>
</evidence>
<feature type="active site" description="Nucleophile" evidence="6">
    <location>
        <position position="77"/>
    </location>
</feature>
<dbReference type="KEGG" id="maur:BOH66_12130"/>
<protein>
    <submittedName>
        <fullName evidence="9">1-aminocyclopropane-1-carboxylate deaminase</fullName>
    </submittedName>
</protein>
<dbReference type="GO" id="GO:0008660">
    <property type="term" value="F:1-aminocyclopropane-1-carboxylate deaminase activity"/>
    <property type="evidence" value="ECO:0007669"/>
    <property type="project" value="UniProtKB-EC"/>
</dbReference>
<dbReference type="EMBL" id="CP018762">
    <property type="protein sequence ID" value="APZ34908.1"/>
    <property type="molecule type" value="Genomic_DNA"/>
</dbReference>
<dbReference type="OrthoDB" id="9801249at2"/>
<evidence type="ECO:0000313" key="9">
    <source>
        <dbReference type="EMBL" id="APZ34908.1"/>
    </source>
</evidence>
<feature type="modified residue" description="N6-(pyridoxal phosphate)lysine" evidence="7">
    <location>
        <position position="50"/>
    </location>
</feature>
<comment type="similarity">
    <text evidence="3">Belongs to the ACC deaminase/D-cysteine desulfhydrase family.</text>
</comment>
<dbReference type="InterPro" id="IPR001926">
    <property type="entry name" value="TrpB-like_PALP"/>
</dbReference>
<organism evidence="9 10">
    <name type="scientific">Microbacterium aurum</name>
    <dbReference type="NCBI Taxonomy" id="36805"/>
    <lineage>
        <taxon>Bacteria</taxon>
        <taxon>Bacillati</taxon>
        <taxon>Actinomycetota</taxon>
        <taxon>Actinomycetes</taxon>
        <taxon>Micrococcales</taxon>
        <taxon>Microbacteriaceae</taxon>
        <taxon>Microbacterium</taxon>
    </lineage>
</organism>
<reference evidence="9 10" key="1">
    <citation type="submission" date="2016-12" db="EMBL/GenBank/DDBJ databases">
        <title>Complete genome sequence of Microbacterium aurum KACC 15219.</title>
        <authorList>
            <person name="Jung Y."/>
            <person name="Shin J.-H."/>
            <person name="Lee Y.-J."/>
            <person name="Yi H."/>
            <person name="Bahn Y.-S."/>
            <person name="Kim J.F."/>
            <person name="Lee D.-W."/>
        </authorList>
    </citation>
    <scope>NUCLEOTIDE SEQUENCE [LARGE SCALE GENOMIC DNA]</scope>
    <source>
        <strain evidence="9 10">KACC 15219</strain>
    </source>
</reference>
<evidence type="ECO:0000256" key="1">
    <source>
        <dbReference type="ARBA" id="ARBA00001132"/>
    </source>
</evidence>
<evidence type="ECO:0000256" key="3">
    <source>
        <dbReference type="ARBA" id="ARBA00008639"/>
    </source>
</evidence>
<accession>A0A1P8U9W5</accession>
<gene>
    <name evidence="9" type="ORF">BOH66_12130</name>
</gene>
<evidence type="ECO:0000256" key="6">
    <source>
        <dbReference type="PIRSR" id="PIRSR006278-1"/>
    </source>
</evidence>
<dbReference type="GO" id="GO:0009310">
    <property type="term" value="P:amine catabolic process"/>
    <property type="evidence" value="ECO:0007669"/>
    <property type="project" value="InterPro"/>
</dbReference>
<dbReference type="NCBIfam" id="TIGR01274">
    <property type="entry name" value="ACC_deam"/>
    <property type="match status" value="1"/>
</dbReference>
<feature type="domain" description="Tryptophan synthase beta chain-like PALP" evidence="8">
    <location>
        <begin position="12"/>
        <end position="324"/>
    </location>
</feature>
<evidence type="ECO:0000256" key="5">
    <source>
        <dbReference type="ARBA" id="ARBA00022898"/>
    </source>
</evidence>
<dbReference type="PIRSF" id="PIRSF006278">
    <property type="entry name" value="ACCD_DCysDesulf"/>
    <property type="match status" value="1"/>
</dbReference>
<comment type="cofactor">
    <cofactor evidence="2">
        <name>pyridoxal 5'-phosphate</name>
        <dbReference type="ChEBI" id="CHEBI:597326"/>
    </cofactor>
</comment>
<keyword evidence="10" id="KW-1185">Reference proteome</keyword>
<proteinExistence type="inferred from homology"/>
<evidence type="ECO:0000256" key="7">
    <source>
        <dbReference type="PIRSR" id="PIRSR006278-2"/>
    </source>
</evidence>
<dbReference type="PANTHER" id="PTHR43780:SF2">
    <property type="entry name" value="1-AMINOCYCLOPROPANE-1-CARBOXYLATE DEAMINASE-RELATED"/>
    <property type="match status" value="1"/>
</dbReference>
<dbReference type="RefSeq" id="WP_076691295.1">
    <property type="nucleotide sequence ID" value="NZ_CP018762.1"/>
</dbReference>
<dbReference type="Pfam" id="PF00291">
    <property type="entry name" value="PALP"/>
    <property type="match status" value="1"/>
</dbReference>
<dbReference type="InterPro" id="IPR027278">
    <property type="entry name" value="ACCD_DCysDesulf"/>
</dbReference>
<sequence>MKLHEFPRHPLTFGPSPLQHLKRLTQHLGGAQVWAKREDVNSGLAFGGNKVRKLEYIVPDVLASGADTLVSIGGYQSNHTRQVAAVAAHLGLKARLVQEKWVPWDDSTNDKVGNLLLSRMMGADSRLDDAGFDIGIRDSWKQALQEVESAGGTPYPIPAGASEHRLGGLGFANWAFEVAEQEKALGVFFDTIVVCTVTGSTHAGMIAGFAALEDLTGVRRRVLGIDASATLEKTRDQVARIARNTAELIELGRDLRDDEIQVLEGWAGELYGIPVASTMDAMALGAQLEAMITDPVYEGKSLAGLIDLVRSGDIPASSTVLYAHLGGQPAINAYHSLWDPAA</sequence>
<dbReference type="Gene3D" id="3.40.50.1100">
    <property type="match status" value="2"/>
</dbReference>
<dbReference type="Proteomes" id="UP000187185">
    <property type="component" value="Chromosome"/>
</dbReference>
<evidence type="ECO:0000256" key="4">
    <source>
        <dbReference type="ARBA" id="ARBA00022801"/>
    </source>
</evidence>
<dbReference type="CDD" id="cd06449">
    <property type="entry name" value="ACCD"/>
    <property type="match status" value="1"/>
</dbReference>
<evidence type="ECO:0000313" key="10">
    <source>
        <dbReference type="Proteomes" id="UP000187185"/>
    </source>
</evidence>
<dbReference type="STRING" id="36805.BOH66_12130"/>
<dbReference type="AlphaFoldDB" id="A0A1P8U9W5"/>
<comment type="catalytic activity">
    <reaction evidence="1">
        <text>1-aminocyclopropane-1-carboxylate + H2O = 2-oxobutanoate + NH4(+)</text>
        <dbReference type="Rhea" id="RHEA:16933"/>
        <dbReference type="ChEBI" id="CHEBI:15377"/>
        <dbReference type="ChEBI" id="CHEBI:16763"/>
        <dbReference type="ChEBI" id="CHEBI:28938"/>
        <dbReference type="ChEBI" id="CHEBI:58360"/>
        <dbReference type="EC" id="3.5.99.7"/>
    </reaction>
</comment>
<dbReference type="GO" id="GO:0019148">
    <property type="term" value="F:D-cysteine desulfhydrase activity"/>
    <property type="evidence" value="ECO:0007669"/>
    <property type="project" value="TreeGrafter"/>
</dbReference>
<evidence type="ECO:0000256" key="2">
    <source>
        <dbReference type="ARBA" id="ARBA00001933"/>
    </source>
</evidence>
<dbReference type="GO" id="GO:0030170">
    <property type="term" value="F:pyridoxal phosphate binding"/>
    <property type="evidence" value="ECO:0007669"/>
    <property type="project" value="InterPro"/>
</dbReference>
<name>A0A1P8U9W5_9MICO</name>
<keyword evidence="4" id="KW-0378">Hydrolase</keyword>
<dbReference type="SUPFAM" id="SSF53686">
    <property type="entry name" value="Tryptophan synthase beta subunit-like PLP-dependent enzymes"/>
    <property type="match status" value="1"/>
</dbReference>
<dbReference type="GO" id="GO:1901605">
    <property type="term" value="P:alpha-amino acid metabolic process"/>
    <property type="evidence" value="ECO:0007669"/>
    <property type="project" value="UniProtKB-ARBA"/>
</dbReference>
<dbReference type="PANTHER" id="PTHR43780">
    <property type="entry name" value="1-AMINOCYCLOPROPANE-1-CARBOXYLATE DEAMINASE-RELATED"/>
    <property type="match status" value="1"/>
</dbReference>
<keyword evidence="5 7" id="KW-0663">Pyridoxal phosphate</keyword>